<keyword evidence="3" id="KW-1003">Cell membrane</keyword>
<evidence type="ECO:0000256" key="7">
    <source>
        <dbReference type="SAM" id="Phobius"/>
    </source>
</evidence>
<comment type="caution">
    <text evidence="9">The sequence shown here is derived from an EMBL/GenBank/DDBJ whole genome shotgun (WGS) entry which is preliminary data.</text>
</comment>
<keyword evidence="6 7" id="KW-0472">Membrane</keyword>
<reference evidence="9 10" key="1">
    <citation type="submission" date="2020-08" db="EMBL/GenBank/DDBJ databases">
        <title>Novel species isolated from subtropical streams in China.</title>
        <authorList>
            <person name="Lu H."/>
        </authorList>
    </citation>
    <scope>NUCLEOTIDE SEQUENCE [LARGE SCALE GENOMIC DNA]</scope>
    <source>
        <strain evidence="9 10">CY22W</strain>
    </source>
</reference>
<dbReference type="RefSeq" id="WP_186904933.1">
    <property type="nucleotide sequence ID" value="NZ_JACOGD010000010.1"/>
</dbReference>
<dbReference type="InterPro" id="IPR042094">
    <property type="entry name" value="T2SS_GspF_sf"/>
</dbReference>
<dbReference type="Gene3D" id="1.20.81.30">
    <property type="entry name" value="Type II secretion system (T2SS), domain F"/>
    <property type="match status" value="2"/>
</dbReference>
<dbReference type="PANTHER" id="PTHR30012:SF0">
    <property type="entry name" value="TYPE II SECRETION SYSTEM PROTEIN F-RELATED"/>
    <property type="match status" value="1"/>
</dbReference>
<feature type="domain" description="Type II secretion system protein GspF" evidence="8">
    <location>
        <begin position="199"/>
        <end position="310"/>
    </location>
</feature>
<keyword evidence="10" id="KW-1185">Reference proteome</keyword>
<evidence type="ECO:0000256" key="2">
    <source>
        <dbReference type="ARBA" id="ARBA00005745"/>
    </source>
</evidence>
<proteinExistence type="inferred from homology"/>
<keyword evidence="5 7" id="KW-1133">Transmembrane helix</keyword>
<dbReference type="PANTHER" id="PTHR30012">
    <property type="entry name" value="GENERAL SECRETION PATHWAY PROTEIN"/>
    <property type="match status" value="1"/>
</dbReference>
<feature type="transmembrane region" description="Helical" evidence="7">
    <location>
        <begin position="303"/>
        <end position="323"/>
    </location>
</feature>
<feature type="domain" description="Type II secretion system protein GspF" evidence="8">
    <location>
        <begin position="18"/>
        <end position="125"/>
    </location>
</feature>
<dbReference type="Proteomes" id="UP000654304">
    <property type="component" value="Unassembled WGS sequence"/>
</dbReference>
<organism evidence="9 10">
    <name type="scientific">Undibacterium curvum</name>
    <dbReference type="NCBI Taxonomy" id="2762294"/>
    <lineage>
        <taxon>Bacteria</taxon>
        <taxon>Pseudomonadati</taxon>
        <taxon>Pseudomonadota</taxon>
        <taxon>Betaproteobacteria</taxon>
        <taxon>Burkholderiales</taxon>
        <taxon>Oxalobacteraceae</taxon>
        <taxon>Undibacterium</taxon>
    </lineage>
</organism>
<keyword evidence="4 7" id="KW-0812">Transmembrane</keyword>
<accession>A0ABR7A8Z4</accession>
<evidence type="ECO:0000313" key="10">
    <source>
        <dbReference type="Proteomes" id="UP000654304"/>
    </source>
</evidence>
<evidence type="ECO:0000256" key="5">
    <source>
        <dbReference type="ARBA" id="ARBA00022989"/>
    </source>
</evidence>
<sequence>MASSVPVMPFSVRAQMFTHLALMEKSGLSAHHAFSLLRLPARLQPRVQRALRELKRGKDIATAGQIAGLLSDLESQLLRAACQAGSPAVLYQRLADNYTQRSAQIAAVRSRLRFPLLILLIALCVRPLPQLVSGQISGTAYLGGLLLPFLLLGVLAWLLSRLWQTLERGDSAIADSLLRGVQHVPVLGRFQLRHDARNFYESLGLLLEAGVPVFDAVPKASQTVRNPALRMRFRAAVKELHAGRSLYQALMQVPDGGSGAIMPLLNVAEQSGTLSETLLRYAAQENAQLADSWRQLADWLPRLCYAVIAIWMAMQLLSGPGIMPRMPADVGFGNHGRLPAVVNS</sequence>
<evidence type="ECO:0000256" key="4">
    <source>
        <dbReference type="ARBA" id="ARBA00022692"/>
    </source>
</evidence>
<comment type="subcellular location">
    <subcellularLocation>
        <location evidence="1">Cell membrane</location>
        <topology evidence="1">Multi-pass membrane protein</topology>
    </subcellularLocation>
</comment>
<comment type="similarity">
    <text evidence="2">Belongs to the GSP F family.</text>
</comment>
<dbReference type="EMBL" id="JACOGD010000010">
    <property type="protein sequence ID" value="MBC3933349.1"/>
    <property type="molecule type" value="Genomic_DNA"/>
</dbReference>
<evidence type="ECO:0000256" key="1">
    <source>
        <dbReference type="ARBA" id="ARBA00004651"/>
    </source>
</evidence>
<dbReference type="InterPro" id="IPR003004">
    <property type="entry name" value="GspF/PilC"/>
</dbReference>
<protein>
    <submittedName>
        <fullName evidence="9">Type II secretion system F family protein</fullName>
    </submittedName>
</protein>
<gene>
    <name evidence="9" type="ORF">H8K43_16850</name>
</gene>
<evidence type="ECO:0000256" key="3">
    <source>
        <dbReference type="ARBA" id="ARBA00022475"/>
    </source>
</evidence>
<evidence type="ECO:0000313" key="9">
    <source>
        <dbReference type="EMBL" id="MBC3933349.1"/>
    </source>
</evidence>
<name>A0ABR7A8Z4_9BURK</name>
<evidence type="ECO:0000256" key="6">
    <source>
        <dbReference type="ARBA" id="ARBA00023136"/>
    </source>
</evidence>
<feature type="transmembrane region" description="Helical" evidence="7">
    <location>
        <begin position="140"/>
        <end position="159"/>
    </location>
</feature>
<dbReference type="InterPro" id="IPR018076">
    <property type="entry name" value="T2SS_GspF_dom"/>
</dbReference>
<evidence type="ECO:0000259" key="8">
    <source>
        <dbReference type="Pfam" id="PF00482"/>
    </source>
</evidence>
<dbReference type="Pfam" id="PF00482">
    <property type="entry name" value="T2SSF"/>
    <property type="match status" value="2"/>
</dbReference>